<gene>
    <name evidence="2" type="ORF">SAMN05216252_12842</name>
</gene>
<proteinExistence type="predicted"/>
<accession>A0A239MVA1</accession>
<dbReference type="OrthoDB" id="980132at2"/>
<evidence type="ECO:0000256" key="1">
    <source>
        <dbReference type="SAM" id="Phobius"/>
    </source>
</evidence>
<keyword evidence="1" id="KW-1133">Transmembrane helix</keyword>
<keyword evidence="1" id="KW-0472">Membrane</keyword>
<name>A0A239MVA1_9ACTN</name>
<keyword evidence="3" id="KW-1185">Reference proteome</keyword>
<dbReference type="AlphaFoldDB" id="A0A239MVA1"/>
<sequence length="256" mass="27530">MGRFLGAALALAVTAGALALVYAVGAPLPAVLGVGAGVLCLLWLLVLLTVPWNVYFRARSVLAEIAVSREKGLTVPQARDDEAARIARTMLRVALAGHLLTAAGVVAATVASGRGAGYWIAGFFLLSMVFRPAGAWFGQLRKRLGTLLKDVTHPRDDVLALKQRVERTDNGIKVLEGKAEEQYRALAELRRGMDALGVSVYERAEDADRRITALAREFESTIDRLTDNEEIITGLKAFLRLLRAGDVTPGRTAPDA</sequence>
<evidence type="ECO:0000313" key="2">
    <source>
        <dbReference type="EMBL" id="SNT46676.1"/>
    </source>
</evidence>
<dbReference type="EMBL" id="FZOF01000028">
    <property type="protein sequence ID" value="SNT46676.1"/>
    <property type="molecule type" value="Genomic_DNA"/>
</dbReference>
<organism evidence="2 3">
    <name type="scientific">Actinacidiphila glaucinigra</name>
    <dbReference type="NCBI Taxonomy" id="235986"/>
    <lineage>
        <taxon>Bacteria</taxon>
        <taxon>Bacillati</taxon>
        <taxon>Actinomycetota</taxon>
        <taxon>Actinomycetes</taxon>
        <taxon>Kitasatosporales</taxon>
        <taxon>Streptomycetaceae</taxon>
        <taxon>Actinacidiphila</taxon>
    </lineage>
</organism>
<evidence type="ECO:0000313" key="3">
    <source>
        <dbReference type="Proteomes" id="UP000198280"/>
    </source>
</evidence>
<protein>
    <submittedName>
        <fullName evidence="2">Uncharacterized protein</fullName>
    </submittedName>
</protein>
<feature type="transmembrane region" description="Helical" evidence="1">
    <location>
        <begin position="116"/>
        <end position="137"/>
    </location>
</feature>
<keyword evidence="1" id="KW-0812">Transmembrane</keyword>
<feature type="transmembrane region" description="Helical" evidence="1">
    <location>
        <begin position="29"/>
        <end position="50"/>
    </location>
</feature>
<feature type="transmembrane region" description="Helical" evidence="1">
    <location>
        <begin position="89"/>
        <end position="110"/>
    </location>
</feature>
<dbReference type="RefSeq" id="WP_089228064.1">
    <property type="nucleotide sequence ID" value="NZ_FZOF01000028.1"/>
</dbReference>
<dbReference type="Proteomes" id="UP000198280">
    <property type="component" value="Unassembled WGS sequence"/>
</dbReference>
<reference evidence="2 3" key="1">
    <citation type="submission" date="2017-06" db="EMBL/GenBank/DDBJ databases">
        <authorList>
            <person name="Kim H.J."/>
            <person name="Triplett B.A."/>
        </authorList>
    </citation>
    <scope>NUCLEOTIDE SEQUENCE [LARGE SCALE GENOMIC DNA]</scope>
    <source>
        <strain evidence="2 3">CGMCC 4.1858</strain>
    </source>
</reference>